<dbReference type="EMBL" id="BARV01025973">
    <property type="protein sequence ID" value="GAI35633.1"/>
    <property type="molecule type" value="Genomic_DNA"/>
</dbReference>
<dbReference type="InterPro" id="IPR041238">
    <property type="entry name" value="Rap1a"/>
</dbReference>
<name>X1MWH8_9ZZZZ</name>
<evidence type="ECO:0000313" key="2">
    <source>
        <dbReference type="EMBL" id="GAI35633.1"/>
    </source>
</evidence>
<feature type="domain" description="Rap1a immunity protein" evidence="1">
    <location>
        <begin position="12"/>
        <end position="61"/>
    </location>
</feature>
<gene>
    <name evidence="2" type="ORF">S06H3_42051</name>
</gene>
<protein>
    <recommendedName>
        <fullName evidence="1">Rap1a immunity protein domain-containing protein</fullName>
    </recommendedName>
</protein>
<reference evidence="2" key="1">
    <citation type="journal article" date="2014" name="Front. Microbiol.">
        <title>High frequency of phylogenetically diverse reductive dehalogenase-homologous genes in deep subseafloor sedimentary metagenomes.</title>
        <authorList>
            <person name="Kawai M."/>
            <person name="Futagami T."/>
            <person name="Toyoda A."/>
            <person name="Takaki Y."/>
            <person name="Nishi S."/>
            <person name="Hori S."/>
            <person name="Arai W."/>
            <person name="Tsubouchi T."/>
            <person name="Morono Y."/>
            <person name="Uchiyama I."/>
            <person name="Ito T."/>
            <person name="Fujiyama A."/>
            <person name="Inagaki F."/>
            <person name="Takami H."/>
        </authorList>
    </citation>
    <scope>NUCLEOTIDE SEQUENCE</scope>
    <source>
        <strain evidence="2">Expedition CK06-06</strain>
    </source>
</reference>
<dbReference type="Pfam" id="PF18602">
    <property type="entry name" value="Rap1a"/>
    <property type="match status" value="1"/>
</dbReference>
<sequence>MPRNPAMSDGVLKPEKICIPKGVKIKEVKLVVQDFLSNHPNKLNEPPWILISEAVKEAFQCY</sequence>
<accession>X1MWH8</accession>
<dbReference type="AlphaFoldDB" id="X1MWH8"/>
<evidence type="ECO:0000259" key="1">
    <source>
        <dbReference type="Pfam" id="PF18602"/>
    </source>
</evidence>
<organism evidence="2">
    <name type="scientific">marine sediment metagenome</name>
    <dbReference type="NCBI Taxonomy" id="412755"/>
    <lineage>
        <taxon>unclassified sequences</taxon>
        <taxon>metagenomes</taxon>
        <taxon>ecological metagenomes</taxon>
    </lineage>
</organism>
<comment type="caution">
    <text evidence="2">The sequence shown here is derived from an EMBL/GenBank/DDBJ whole genome shotgun (WGS) entry which is preliminary data.</text>
</comment>
<proteinExistence type="predicted"/>